<protein>
    <submittedName>
        <fullName evidence="3">Alpha/beta hydrolase fold-3 domain protein</fullName>
    </submittedName>
</protein>
<proteinExistence type="predicted"/>
<dbReference type="STRING" id="446470.Snas_2826"/>
<organism evidence="3 4">
    <name type="scientific">Stackebrandtia nassauensis (strain DSM 44728 / CIP 108903 / NRRL B-16338 / NBRC 102104 / LLR-40K-21)</name>
    <dbReference type="NCBI Taxonomy" id="446470"/>
    <lineage>
        <taxon>Bacteria</taxon>
        <taxon>Bacillati</taxon>
        <taxon>Actinomycetota</taxon>
        <taxon>Actinomycetes</taxon>
        <taxon>Glycomycetales</taxon>
        <taxon>Glycomycetaceae</taxon>
        <taxon>Stackebrandtia</taxon>
    </lineage>
</organism>
<evidence type="ECO:0000313" key="4">
    <source>
        <dbReference type="Proteomes" id="UP000000844"/>
    </source>
</evidence>
<dbReference type="Gene3D" id="3.40.50.1820">
    <property type="entry name" value="alpha/beta hydrolase"/>
    <property type="match status" value="1"/>
</dbReference>
<evidence type="ECO:0000313" key="3">
    <source>
        <dbReference type="EMBL" id="ADD42502.1"/>
    </source>
</evidence>
<dbReference type="InterPro" id="IPR050300">
    <property type="entry name" value="GDXG_lipolytic_enzyme"/>
</dbReference>
<sequence length="323" mass="34767">MSETVATRRPPLGVRLAYGLRKEPDWPRLSAAELAAVQQAHNRRMESGLIRLITGFPERGVRIDWERVTLPDRRVRVRVYRPSDDRDSRLPLVVHVHGGGFVGTAAQCDWNNSRMAALPAVVVSVEHRLLSPGIALSAAVDDGWDVLRHLVEHAADWGVDPARVAIVGESTGGAIVALAAMRARQAGLVLRAQVLVNPALDVTASAFDYASMVEFRDSPTLTSSQLELFRRLAAPEGTNAAAVSPLRAEDLGGLAAALVVVPELDPLADQGRAYVARLREAGTPVQLSEHSLAGHAFLSMPGLVSQAKAARDRIAAFLSERFA</sequence>
<dbReference type="HOGENOM" id="CLU_012494_6_4_11"/>
<keyword evidence="4" id="KW-1185">Reference proteome</keyword>
<dbReference type="KEGG" id="sna:Snas_2826"/>
<dbReference type="GO" id="GO:0016787">
    <property type="term" value="F:hydrolase activity"/>
    <property type="evidence" value="ECO:0007669"/>
    <property type="project" value="UniProtKB-KW"/>
</dbReference>
<name>D3Q8C8_STANL</name>
<feature type="domain" description="Alpha/beta hydrolase fold-3" evidence="2">
    <location>
        <begin position="93"/>
        <end position="298"/>
    </location>
</feature>
<dbReference type="Pfam" id="PF07859">
    <property type="entry name" value="Abhydrolase_3"/>
    <property type="match status" value="1"/>
</dbReference>
<dbReference type="EMBL" id="CP001778">
    <property type="protein sequence ID" value="ADD42502.1"/>
    <property type="molecule type" value="Genomic_DNA"/>
</dbReference>
<dbReference type="Proteomes" id="UP000000844">
    <property type="component" value="Chromosome"/>
</dbReference>
<accession>D3Q8C8</accession>
<dbReference type="RefSeq" id="WP_013018073.1">
    <property type="nucleotide sequence ID" value="NC_013947.1"/>
</dbReference>
<dbReference type="InterPro" id="IPR029058">
    <property type="entry name" value="AB_hydrolase_fold"/>
</dbReference>
<dbReference type="PANTHER" id="PTHR48081:SF8">
    <property type="entry name" value="ALPHA_BETA HYDROLASE FOLD-3 DOMAIN-CONTAINING PROTEIN-RELATED"/>
    <property type="match status" value="1"/>
</dbReference>
<gene>
    <name evidence="3" type="ordered locus">Snas_2826</name>
</gene>
<dbReference type="AlphaFoldDB" id="D3Q8C8"/>
<reference evidence="3 4" key="1">
    <citation type="journal article" date="2009" name="Stand. Genomic Sci.">
        <title>Complete genome sequence of Stackebrandtia nassauensis type strain (LLR-40K-21).</title>
        <authorList>
            <person name="Munk C."/>
            <person name="Lapidus A."/>
            <person name="Copeland A."/>
            <person name="Jando M."/>
            <person name="Mayilraj S."/>
            <person name="Glavina Del Rio T."/>
            <person name="Nolan M."/>
            <person name="Chen F."/>
            <person name="Lucas S."/>
            <person name="Tice H."/>
            <person name="Cheng J.F."/>
            <person name="Han C."/>
            <person name="Detter J.C."/>
            <person name="Bruce D."/>
            <person name="Goodwin L."/>
            <person name="Chain P."/>
            <person name="Pitluck S."/>
            <person name="Goker M."/>
            <person name="Ovchinikova G."/>
            <person name="Pati A."/>
            <person name="Ivanova N."/>
            <person name="Mavromatis K."/>
            <person name="Chen A."/>
            <person name="Palaniappan K."/>
            <person name="Land M."/>
            <person name="Hauser L."/>
            <person name="Chang Y.J."/>
            <person name="Jeffries C.D."/>
            <person name="Bristow J."/>
            <person name="Eisen J.A."/>
            <person name="Markowitz V."/>
            <person name="Hugenholtz P."/>
            <person name="Kyrpides N.C."/>
            <person name="Klenk H.P."/>
        </authorList>
    </citation>
    <scope>NUCLEOTIDE SEQUENCE [LARGE SCALE GENOMIC DNA]</scope>
    <source>
        <strain evidence="4">DSM 44728 / CIP 108903 / NRRL B-16338 / NBRC 102104 / LLR-40K-21</strain>
    </source>
</reference>
<dbReference type="PANTHER" id="PTHR48081">
    <property type="entry name" value="AB HYDROLASE SUPERFAMILY PROTEIN C4A8.06C"/>
    <property type="match status" value="1"/>
</dbReference>
<dbReference type="eggNOG" id="COG0657">
    <property type="taxonomic scope" value="Bacteria"/>
</dbReference>
<evidence type="ECO:0000259" key="2">
    <source>
        <dbReference type="Pfam" id="PF07859"/>
    </source>
</evidence>
<keyword evidence="1 3" id="KW-0378">Hydrolase</keyword>
<evidence type="ECO:0000256" key="1">
    <source>
        <dbReference type="ARBA" id="ARBA00022801"/>
    </source>
</evidence>
<dbReference type="OrthoDB" id="3206739at2"/>
<dbReference type="InterPro" id="IPR013094">
    <property type="entry name" value="AB_hydrolase_3"/>
</dbReference>
<dbReference type="SUPFAM" id="SSF53474">
    <property type="entry name" value="alpha/beta-Hydrolases"/>
    <property type="match status" value="1"/>
</dbReference>